<comment type="caution">
    <text evidence="1">The sequence shown here is derived from an EMBL/GenBank/DDBJ whole genome shotgun (WGS) entry which is preliminary data.</text>
</comment>
<dbReference type="InterPro" id="IPR050445">
    <property type="entry name" value="Bact_polysacc_biosynth/exp"/>
</dbReference>
<dbReference type="Proteomes" id="UP001596174">
    <property type="component" value="Unassembled WGS sequence"/>
</dbReference>
<gene>
    <name evidence="1" type="ORF">ACFP3V_28695</name>
</gene>
<evidence type="ECO:0000313" key="1">
    <source>
        <dbReference type="EMBL" id="MFC5911172.1"/>
    </source>
</evidence>
<dbReference type="RefSeq" id="WP_380589663.1">
    <property type="nucleotide sequence ID" value="NZ_JBHSQJ010000147.1"/>
</dbReference>
<proteinExistence type="predicted"/>
<organism evidence="1 2">
    <name type="scientific">Streptacidiphilus monticola</name>
    <dbReference type="NCBI Taxonomy" id="2161674"/>
    <lineage>
        <taxon>Bacteria</taxon>
        <taxon>Bacillati</taxon>
        <taxon>Actinomycetota</taxon>
        <taxon>Actinomycetes</taxon>
        <taxon>Kitasatosporales</taxon>
        <taxon>Streptomycetaceae</taxon>
        <taxon>Streptacidiphilus</taxon>
    </lineage>
</organism>
<reference evidence="2" key="1">
    <citation type="journal article" date="2019" name="Int. J. Syst. Evol. Microbiol.">
        <title>The Global Catalogue of Microorganisms (GCM) 10K type strain sequencing project: providing services to taxonomists for standard genome sequencing and annotation.</title>
        <authorList>
            <consortium name="The Broad Institute Genomics Platform"/>
            <consortium name="The Broad Institute Genome Sequencing Center for Infectious Disease"/>
            <person name="Wu L."/>
            <person name="Ma J."/>
        </authorList>
    </citation>
    <scope>NUCLEOTIDE SEQUENCE [LARGE SCALE GENOMIC DNA]</scope>
    <source>
        <strain evidence="2">JCM 4816</strain>
    </source>
</reference>
<protein>
    <recommendedName>
        <fullName evidence="3">Polysaccharide biosynthesis protein</fullName>
    </recommendedName>
</protein>
<dbReference type="PANTHER" id="PTHR32309:SF31">
    <property type="entry name" value="CAPSULAR EXOPOLYSACCHARIDE FAMILY"/>
    <property type="match status" value="1"/>
</dbReference>
<dbReference type="EMBL" id="JBHSQJ010000147">
    <property type="protein sequence ID" value="MFC5911172.1"/>
    <property type="molecule type" value="Genomic_DNA"/>
</dbReference>
<name>A0ABW1GBA9_9ACTN</name>
<keyword evidence="2" id="KW-1185">Reference proteome</keyword>
<evidence type="ECO:0000313" key="2">
    <source>
        <dbReference type="Proteomes" id="UP001596174"/>
    </source>
</evidence>
<sequence>MELNEALHRVVVGHWRLLLVLTLLPVLVVVGLQLRSHPGYAATSRVQVSDQTPTTTTEADAVLSRAQAIATSTSIVQRAIWDAHLTGHVPADFAHEIKLSRIGTSAVVNLTVTDRSPAVATGLDSGLAKELANYLNGGPKTTADTALINQLTAQEHSLLAQRSQLAAQLALAQSPADHARLSAQLGSVDQQLGGVQSLLSGLNPTTAAVIAAPTGAGRAHSALVTDAVLAGLLGLVTGLLAATVLETLRPRVADAEAFSREIGAPLLGAVRLRGGRRHPQQLVVPADTLISARRAVARSRVESLLLTGPDPDGRLALVAREFEALLTPAQQPGHGGEHSTLNGAGTGHRTNLRAADEWGVSVDGVGQPGTQRLMEAAEPAGATALLRVRALADLPGADRRGDDRREGLLVVVPDLAPHREVRRIRQLADSTGWPVVGVLGLAAKDREHKGS</sequence>
<accession>A0ABW1GBA9</accession>
<evidence type="ECO:0008006" key="3">
    <source>
        <dbReference type="Google" id="ProtNLM"/>
    </source>
</evidence>
<dbReference type="PANTHER" id="PTHR32309">
    <property type="entry name" value="TYROSINE-PROTEIN KINASE"/>
    <property type="match status" value="1"/>
</dbReference>